<protein>
    <submittedName>
        <fullName evidence="1">Phospholysine phosphohistidine inorganic pyrophosphate phosphatase-like</fullName>
    </submittedName>
</protein>
<keyword evidence="2" id="KW-1185">Reference proteome</keyword>
<dbReference type="GO" id="GO:0016791">
    <property type="term" value="F:phosphatase activity"/>
    <property type="evidence" value="ECO:0007669"/>
    <property type="project" value="TreeGrafter"/>
</dbReference>
<evidence type="ECO:0000313" key="2">
    <source>
        <dbReference type="Proteomes" id="UP000735302"/>
    </source>
</evidence>
<dbReference type="Proteomes" id="UP000735302">
    <property type="component" value="Unassembled WGS sequence"/>
</dbReference>
<proteinExistence type="predicted"/>
<dbReference type="InterPro" id="IPR023214">
    <property type="entry name" value="HAD_sf"/>
</dbReference>
<dbReference type="Pfam" id="PF13242">
    <property type="entry name" value="Hydrolase_like"/>
    <property type="match status" value="1"/>
</dbReference>
<dbReference type="SUPFAM" id="SSF56784">
    <property type="entry name" value="HAD-like"/>
    <property type="match status" value="1"/>
</dbReference>
<dbReference type="Gene3D" id="3.40.50.1000">
    <property type="entry name" value="HAD superfamily/HAD-like"/>
    <property type="match status" value="1"/>
</dbReference>
<dbReference type="GO" id="GO:0004427">
    <property type="term" value="F:inorganic diphosphate phosphatase activity"/>
    <property type="evidence" value="ECO:0007669"/>
    <property type="project" value="TreeGrafter"/>
</dbReference>
<organism evidence="1 2">
    <name type="scientific">Plakobranchus ocellatus</name>
    <dbReference type="NCBI Taxonomy" id="259542"/>
    <lineage>
        <taxon>Eukaryota</taxon>
        <taxon>Metazoa</taxon>
        <taxon>Spiralia</taxon>
        <taxon>Lophotrochozoa</taxon>
        <taxon>Mollusca</taxon>
        <taxon>Gastropoda</taxon>
        <taxon>Heterobranchia</taxon>
        <taxon>Euthyneura</taxon>
        <taxon>Panpulmonata</taxon>
        <taxon>Sacoglossa</taxon>
        <taxon>Placobranchoidea</taxon>
        <taxon>Plakobranchidae</taxon>
        <taxon>Plakobranchus</taxon>
    </lineage>
</organism>
<dbReference type="AlphaFoldDB" id="A0AAV4BYK3"/>
<dbReference type="InterPro" id="IPR036412">
    <property type="entry name" value="HAD-like_sf"/>
</dbReference>
<dbReference type="PANTHER" id="PTHR19288">
    <property type="entry name" value="4-NITROPHENYLPHOSPHATASE-RELATED"/>
    <property type="match status" value="1"/>
</dbReference>
<gene>
    <name evidence="1" type="ORF">PoB_005090000</name>
</gene>
<dbReference type="GO" id="GO:0005829">
    <property type="term" value="C:cytosol"/>
    <property type="evidence" value="ECO:0007669"/>
    <property type="project" value="TreeGrafter"/>
</dbReference>
<evidence type="ECO:0000313" key="1">
    <source>
        <dbReference type="EMBL" id="GFO24395.1"/>
    </source>
</evidence>
<dbReference type="PANTHER" id="PTHR19288:SF44">
    <property type="entry name" value="PHOSPHOLYSINE PHOSPHOHISTIDINE INORGANIC PYROPHOSPHATE PHOSPHATASE"/>
    <property type="match status" value="1"/>
</dbReference>
<dbReference type="EMBL" id="BLXT01005617">
    <property type="protein sequence ID" value="GFO24395.1"/>
    <property type="molecule type" value="Genomic_DNA"/>
</dbReference>
<accession>A0AAV4BYK3</accession>
<reference evidence="1 2" key="1">
    <citation type="journal article" date="2021" name="Elife">
        <title>Chloroplast acquisition without the gene transfer in kleptoplastic sea slugs, Plakobranchus ocellatus.</title>
        <authorList>
            <person name="Maeda T."/>
            <person name="Takahashi S."/>
            <person name="Yoshida T."/>
            <person name="Shimamura S."/>
            <person name="Takaki Y."/>
            <person name="Nagai Y."/>
            <person name="Toyoda A."/>
            <person name="Suzuki Y."/>
            <person name="Arimoto A."/>
            <person name="Ishii H."/>
            <person name="Satoh N."/>
            <person name="Nishiyama T."/>
            <person name="Hasebe M."/>
            <person name="Maruyama T."/>
            <person name="Minagawa J."/>
            <person name="Obokata J."/>
            <person name="Shigenobu S."/>
        </authorList>
    </citation>
    <scope>NUCLEOTIDE SEQUENCE [LARGE SCALE GENOMIC DNA]</scope>
</reference>
<name>A0AAV4BYK3_9GAST</name>
<sequence length="101" mass="10805">MSHKSFLLQYASDVTAEVVGKPSSIFFEAVLQDAGVNPSKSVMVGDDIVSDIGGAQACGMTGVLVRTGKFRPKDENHKDVKPDAIFDNLAQFVDALLPTIH</sequence>
<comment type="caution">
    <text evidence="1">The sequence shown here is derived from an EMBL/GenBank/DDBJ whole genome shotgun (WGS) entry which is preliminary data.</text>
</comment>